<proteinExistence type="predicted"/>
<feature type="region of interest" description="Disordered" evidence="1">
    <location>
        <begin position="1"/>
        <end position="20"/>
    </location>
</feature>
<evidence type="ECO:0000313" key="3">
    <source>
        <dbReference type="Proteomes" id="UP001500454"/>
    </source>
</evidence>
<dbReference type="Proteomes" id="UP001500454">
    <property type="component" value="Unassembled WGS sequence"/>
</dbReference>
<evidence type="ECO:0000313" key="2">
    <source>
        <dbReference type="EMBL" id="GAA4375824.1"/>
    </source>
</evidence>
<evidence type="ECO:0000256" key="1">
    <source>
        <dbReference type="SAM" id="MobiDB-lite"/>
    </source>
</evidence>
<reference evidence="3" key="1">
    <citation type="journal article" date="2019" name="Int. J. Syst. Evol. Microbiol.">
        <title>The Global Catalogue of Microorganisms (GCM) 10K type strain sequencing project: providing services to taxonomists for standard genome sequencing and annotation.</title>
        <authorList>
            <consortium name="The Broad Institute Genomics Platform"/>
            <consortium name="The Broad Institute Genome Sequencing Center for Infectious Disease"/>
            <person name="Wu L."/>
            <person name="Ma J."/>
        </authorList>
    </citation>
    <scope>NUCLEOTIDE SEQUENCE [LARGE SCALE GENOMIC DNA]</scope>
    <source>
        <strain evidence="3">JCM 17924</strain>
    </source>
</reference>
<organism evidence="2 3">
    <name type="scientific">Hymenobacter koreensis</name>
    <dbReference type="NCBI Taxonomy" id="1084523"/>
    <lineage>
        <taxon>Bacteria</taxon>
        <taxon>Pseudomonadati</taxon>
        <taxon>Bacteroidota</taxon>
        <taxon>Cytophagia</taxon>
        <taxon>Cytophagales</taxon>
        <taxon>Hymenobacteraceae</taxon>
        <taxon>Hymenobacter</taxon>
    </lineage>
</organism>
<gene>
    <name evidence="2" type="ORF">GCM10023186_09030</name>
</gene>
<comment type="caution">
    <text evidence="2">The sequence shown here is derived from an EMBL/GenBank/DDBJ whole genome shotgun (WGS) entry which is preliminary data.</text>
</comment>
<name>A0ABP8IVM0_9BACT</name>
<sequence>MGQTHAQSVGIGTTTPDTKAALDISSTDKGLLVPRLTEAQRTAMGSSGLPAGLMVFQTDGTRPGFWYFFGGQWLALPNQQTAGDNLGNHTATQPLRFSSNESDKILFTPSGLNGSRLRHNFDWSFEYIAGPSSGGFTSGSHIFYTYQAGLGYTERLRVNPNGNVGLGTSSPDLRLEINGSAYVNAENSGFIADEGGQRRVGLMKYAGRQAGIWRAGTRPFEIGRANVSDLAAATASNQFVTDLYVSGDGRVGIGSTAPEQQLDVRGNVAANNAQLRDRAGNGNTLLAVNNDGFVVRPRTFSADAPNGGLLGFQTTRFVWNHNLGRKPLIMAGVEILNFSDDALLLVSYRHIDDNNVSIAVRNMDNNAGARRNFIVKAVIVD</sequence>
<keyword evidence="3" id="KW-1185">Reference proteome</keyword>
<dbReference type="EMBL" id="BAABHA010000002">
    <property type="protein sequence ID" value="GAA4375824.1"/>
    <property type="molecule type" value="Genomic_DNA"/>
</dbReference>
<feature type="compositionally biased region" description="Polar residues" evidence="1">
    <location>
        <begin position="1"/>
        <end position="17"/>
    </location>
</feature>
<accession>A0ABP8IVM0</accession>
<protein>
    <submittedName>
        <fullName evidence="2">Uncharacterized protein</fullName>
    </submittedName>
</protein>